<sequence length="323" mass="34111">MATKSVLQPPASGSASIVGGTGGTQLLPKSISSEWWKKATAESIIPTLSKSTPVILGDNVIPVLTKRPAASIIGELQNKVDSELEAGAVNFKTIKAEVGLEFSMETVLTNPAGILDIIGDEMAGALARQIDAAVIHNRQSSNGATLTSGTKGITTDAPVIELPTTPGVDIDPLLWEGYNAVTETAGNNFNGFAVDPRLTYVLATARDSDGRRLNPDINMGQTVASYSGQPMVNSRTVGGDVDAGADTGIRAIGGDWNALRFGYAHQIGLRKIEYGDPFGNGDLQRRNAVAYLMEVIFGWVILDPNAFVVYKLAEEEEEPPAEG</sequence>
<comment type="subcellular location">
    <subcellularLocation>
        <location evidence="1">Virion</location>
    </subcellularLocation>
</comment>
<dbReference type="NCBIfam" id="TIGR01554">
    <property type="entry name" value="major_cap_HK97"/>
    <property type="match status" value="1"/>
</dbReference>
<dbReference type="Pfam" id="PF05065">
    <property type="entry name" value="Phage_capsid"/>
    <property type="match status" value="1"/>
</dbReference>
<evidence type="ECO:0000256" key="1">
    <source>
        <dbReference type="ARBA" id="ARBA00004328"/>
    </source>
</evidence>
<keyword evidence="5" id="KW-1185">Reference proteome</keyword>
<feature type="domain" description="Phage capsid-like C-terminal" evidence="3">
    <location>
        <begin position="24"/>
        <end position="311"/>
    </location>
</feature>
<evidence type="ECO:0000313" key="4">
    <source>
        <dbReference type="EMBL" id="AMS03576.1"/>
    </source>
</evidence>
<dbReference type="InterPro" id="IPR054612">
    <property type="entry name" value="Phage_capsid-like_C"/>
</dbReference>
<protein>
    <submittedName>
        <fullName evidence="4">Major capsid protein</fullName>
    </submittedName>
</protein>
<dbReference type="EMBL" id="KU963260">
    <property type="protein sequence ID" value="AMS03576.1"/>
    <property type="molecule type" value="Genomic_DNA"/>
</dbReference>
<evidence type="ECO:0000256" key="2">
    <source>
        <dbReference type="ARBA" id="ARBA00022844"/>
    </source>
</evidence>
<evidence type="ECO:0000313" key="5">
    <source>
        <dbReference type="Proteomes" id="UP000204189"/>
    </source>
</evidence>
<dbReference type="SUPFAM" id="SSF56563">
    <property type="entry name" value="Major capsid protein gp5"/>
    <property type="match status" value="1"/>
</dbReference>
<dbReference type="KEGG" id="vg:29123862"/>
<proteinExistence type="predicted"/>
<dbReference type="GO" id="GO:0044423">
    <property type="term" value="C:virion component"/>
    <property type="evidence" value="ECO:0007669"/>
    <property type="project" value="UniProtKB-KW"/>
</dbReference>
<accession>A0A142KBU3</accession>
<gene>
    <name evidence="4" type="primary">7</name>
    <name evidence="4" type="ORF">SEA_EMALYN_7</name>
</gene>
<dbReference type="InterPro" id="IPR024455">
    <property type="entry name" value="Phage_capsid"/>
</dbReference>
<evidence type="ECO:0000259" key="3">
    <source>
        <dbReference type="Pfam" id="PF05065"/>
    </source>
</evidence>
<dbReference type="RefSeq" id="YP_009301448.1">
    <property type="nucleotide sequence ID" value="NC_031234.1"/>
</dbReference>
<name>A0A142KBU3_9CAUD</name>
<reference evidence="5" key="1">
    <citation type="submission" date="2016-03" db="EMBL/GenBank/DDBJ databases">
        <authorList>
            <person name="Ploux O."/>
        </authorList>
    </citation>
    <scope>NUCLEOTIDE SEQUENCE [LARGE SCALE GENOMIC DNA]</scope>
</reference>
<keyword evidence="2" id="KW-0946">Virion</keyword>
<dbReference type="OrthoDB" id="4808at10239"/>
<organism evidence="4 5">
    <name type="scientific">Gordonia phage Emalyn</name>
    <dbReference type="NCBI Taxonomy" id="1821552"/>
    <lineage>
        <taxon>Viruses</taxon>
        <taxon>Duplodnaviria</taxon>
        <taxon>Heunggongvirae</taxon>
        <taxon>Uroviricota</taxon>
        <taxon>Caudoviricetes</taxon>
        <taxon>Emalynvirus</taxon>
        <taxon>Emalynvirus emalyn</taxon>
    </lineage>
</organism>
<dbReference type="GeneID" id="29123862"/>
<dbReference type="Proteomes" id="UP000204189">
    <property type="component" value="Segment"/>
</dbReference>